<gene>
    <name evidence="2" type="ORF">WJX84_002809</name>
</gene>
<evidence type="ECO:0000313" key="3">
    <source>
        <dbReference type="Proteomes" id="UP001485043"/>
    </source>
</evidence>
<evidence type="ECO:0000313" key="2">
    <source>
        <dbReference type="EMBL" id="KAK9866556.1"/>
    </source>
</evidence>
<comment type="caution">
    <text evidence="2">The sequence shown here is derived from an EMBL/GenBank/DDBJ whole genome shotgun (WGS) entry which is preliminary data.</text>
</comment>
<dbReference type="AlphaFoldDB" id="A0AAW1TC57"/>
<name>A0AAW1TC57_9CHLO</name>
<feature type="compositionally biased region" description="Low complexity" evidence="1">
    <location>
        <begin position="14"/>
        <end position="23"/>
    </location>
</feature>
<feature type="compositionally biased region" description="Basic and acidic residues" evidence="1">
    <location>
        <begin position="356"/>
        <end position="367"/>
    </location>
</feature>
<dbReference type="Proteomes" id="UP001485043">
    <property type="component" value="Unassembled WGS sequence"/>
</dbReference>
<feature type="region of interest" description="Disordered" evidence="1">
    <location>
        <begin position="1"/>
        <end position="418"/>
    </location>
</feature>
<feature type="compositionally biased region" description="Low complexity" evidence="1">
    <location>
        <begin position="176"/>
        <end position="190"/>
    </location>
</feature>
<evidence type="ECO:0000256" key="1">
    <source>
        <dbReference type="SAM" id="MobiDB-lite"/>
    </source>
</evidence>
<proteinExistence type="predicted"/>
<keyword evidence="3" id="KW-1185">Reference proteome</keyword>
<feature type="compositionally biased region" description="Low complexity" evidence="1">
    <location>
        <begin position="93"/>
        <end position="112"/>
    </location>
</feature>
<feature type="compositionally biased region" description="Pro residues" evidence="1">
    <location>
        <begin position="43"/>
        <end position="65"/>
    </location>
</feature>
<organism evidence="2 3">
    <name type="scientific">Apatococcus fuscideae</name>
    <dbReference type="NCBI Taxonomy" id="2026836"/>
    <lineage>
        <taxon>Eukaryota</taxon>
        <taxon>Viridiplantae</taxon>
        <taxon>Chlorophyta</taxon>
        <taxon>core chlorophytes</taxon>
        <taxon>Trebouxiophyceae</taxon>
        <taxon>Chlorellales</taxon>
        <taxon>Chlorellaceae</taxon>
        <taxon>Apatococcus</taxon>
    </lineage>
</organism>
<feature type="compositionally biased region" description="Gly residues" evidence="1">
    <location>
        <begin position="1"/>
        <end position="13"/>
    </location>
</feature>
<feature type="compositionally biased region" description="Polar residues" evidence="1">
    <location>
        <begin position="70"/>
        <end position="91"/>
    </location>
</feature>
<sequence>MSGRSGRGPSPGRGRGRFSSPSGRAGGLQRTGRGQAGFVPLQQAPPPPPVDAAPPIGPGLPPAVPPRQGAGTQQHLQQPTGQPSATATDSSKAGLATSAEPASAAADASRQGDSGGQAGTAPQEAGREAADHEARPTTPITSPGSSGTRAKPPMIMKNTNLHVANMLKLRGGRITPSKASSAAKPSAPQPVTMADKSTIQKILDNMNVADMERSTTPSNVPSRTATPPTLAASATPPPPDLPQAGMRSRDAARSPSRVVALSPSQHVPSRPDSRKDSSPRDGDTARPGTSRRTSGRRSRWGRDDPEGKQAGSQRAIPTPSPPLTSDLSGQAGTAAAALKTTSAADAGTSQHPEAASSRDKHLKDSPRRPRGSAQQASPLRKADGHRDVQQRPSNTSPRRPESRLGAPPKSDSSRKGVQDACRTVKQMAEQWWVAQMGTVSAPIVTIPIIPRRTGLSKTHFNHAWTQLGAVIEQISTLRMTSGTVQQTETDAMLIPLTV</sequence>
<feature type="compositionally biased region" description="Basic and acidic residues" evidence="1">
    <location>
        <begin position="380"/>
        <end position="389"/>
    </location>
</feature>
<feature type="compositionally biased region" description="Low complexity" evidence="1">
    <location>
        <begin position="136"/>
        <end position="148"/>
    </location>
</feature>
<feature type="compositionally biased region" description="Low complexity" evidence="1">
    <location>
        <begin position="323"/>
        <end position="347"/>
    </location>
</feature>
<accession>A0AAW1TC57</accession>
<feature type="compositionally biased region" description="Basic and acidic residues" evidence="1">
    <location>
        <begin position="125"/>
        <end position="135"/>
    </location>
</feature>
<dbReference type="EMBL" id="JALJOV010000152">
    <property type="protein sequence ID" value="KAK9866556.1"/>
    <property type="molecule type" value="Genomic_DNA"/>
</dbReference>
<protein>
    <submittedName>
        <fullName evidence="2">Uncharacterized protein</fullName>
    </submittedName>
</protein>
<reference evidence="2 3" key="1">
    <citation type="journal article" date="2024" name="Nat. Commun.">
        <title>Phylogenomics reveals the evolutionary origins of lichenization in chlorophyte algae.</title>
        <authorList>
            <person name="Puginier C."/>
            <person name="Libourel C."/>
            <person name="Otte J."/>
            <person name="Skaloud P."/>
            <person name="Haon M."/>
            <person name="Grisel S."/>
            <person name="Petersen M."/>
            <person name="Berrin J.G."/>
            <person name="Delaux P.M."/>
            <person name="Dal Grande F."/>
            <person name="Keller J."/>
        </authorList>
    </citation>
    <scope>NUCLEOTIDE SEQUENCE [LARGE SCALE GENOMIC DNA]</scope>
    <source>
        <strain evidence="2 3">SAG 2523</strain>
    </source>
</reference>
<feature type="compositionally biased region" description="Low complexity" evidence="1">
    <location>
        <begin position="221"/>
        <end position="234"/>
    </location>
</feature>
<feature type="compositionally biased region" description="Basic and acidic residues" evidence="1">
    <location>
        <begin position="269"/>
        <end position="284"/>
    </location>
</feature>